<organism evidence="3 4">
    <name type="scientific">Ancylobacter tetraedralis</name>
    <dbReference type="NCBI Taxonomy" id="217068"/>
    <lineage>
        <taxon>Bacteria</taxon>
        <taxon>Pseudomonadati</taxon>
        <taxon>Pseudomonadota</taxon>
        <taxon>Alphaproteobacteria</taxon>
        <taxon>Hyphomicrobiales</taxon>
        <taxon>Xanthobacteraceae</taxon>
        <taxon>Ancylobacter</taxon>
    </lineage>
</organism>
<evidence type="ECO:0000313" key="3">
    <source>
        <dbReference type="EMBL" id="MBB3771540.1"/>
    </source>
</evidence>
<gene>
    <name evidence="3" type="ORF">FHS55_002139</name>
</gene>
<feature type="region of interest" description="Disordered" evidence="1">
    <location>
        <begin position="1"/>
        <end position="78"/>
    </location>
</feature>
<evidence type="ECO:0000256" key="1">
    <source>
        <dbReference type="SAM" id="MobiDB-lite"/>
    </source>
</evidence>
<dbReference type="AlphaFoldDB" id="A0A839Z9X2"/>
<dbReference type="InterPro" id="IPR045455">
    <property type="entry name" value="NrS-1_pol-like_helicase"/>
</dbReference>
<protein>
    <recommendedName>
        <fullName evidence="2">NrS-1 polymerase-like helicase domain-containing protein</fullName>
    </recommendedName>
</protein>
<keyword evidence="4" id="KW-1185">Reference proteome</keyword>
<feature type="compositionally biased region" description="Pro residues" evidence="1">
    <location>
        <begin position="42"/>
        <end position="53"/>
    </location>
</feature>
<sequence>MTDDIPTIDPDDAILAAVFPEGADAPAIGTGGTVPAGQAGPDEPPPTTPPAPPKPKRRKKAEAPAPDDDGEPPRGRTMGYSLERMNEEWALVLMGSKAVIVHEQADGPIEDRLRIISIDAFKAWFANRYTETVNSAGDLKVMTWANRWLTSRERRQYKGIEFKPGSDAEPTEGYLNLWRGFTVAPRKGGSYAIFRDHLLNNVCGGDLDLFKWVFGWFAHMMQRPRERIGTALVMRGKMGTGKTKIGEVIGGLISAHYFAVDDPRYVTGQFNAHMASCIFLQAEEAVWAGDKAAEGRLKGLVTSKFQMIEAKGIDPIRIDNFVRLLMTSNEDWVVPAGKDERRFCVLDVHPRCAQNTDYFREMDEELDNGGREALLHDLLHFDLSTVDLRKIPRTEGLLEQKLRSLDSVESWWFERLTTGTTTRTGEYWLTEISADVMFSDYLDASEKIGIRRKAEATAVGMKLRKLVPGIKRTRLTWEVAAGVFKRTWCYVLPELDACREAFVTELGQPVDWGETDA</sequence>
<dbReference type="EMBL" id="JACICD010000003">
    <property type="protein sequence ID" value="MBB3771540.1"/>
    <property type="molecule type" value="Genomic_DNA"/>
</dbReference>
<dbReference type="InterPro" id="IPR027417">
    <property type="entry name" value="P-loop_NTPase"/>
</dbReference>
<dbReference type="Proteomes" id="UP000533469">
    <property type="component" value="Unassembled WGS sequence"/>
</dbReference>
<dbReference type="RefSeq" id="WP_183189694.1">
    <property type="nucleotide sequence ID" value="NZ_JACICD010000003.1"/>
</dbReference>
<reference evidence="3 4" key="1">
    <citation type="submission" date="2020-08" db="EMBL/GenBank/DDBJ databases">
        <title>Genomic Encyclopedia of Type Strains, Phase IV (KMG-IV): sequencing the most valuable type-strain genomes for metagenomic binning, comparative biology and taxonomic classification.</title>
        <authorList>
            <person name="Goeker M."/>
        </authorList>
    </citation>
    <scope>NUCLEOTIDE SEQUENCE [LARGE SCALE GENOMIC DNA]</scope>
    <source>
        <strain evidence="3 4">DSM 5895</strain>
    </source>
</reference>
<dbReference type="SUPFAM" id="SSF52540">
    <property type="entry name" value="P-loop containing nucleoside triphosphate hydrolases"/>
    <property type="match status" value="1"/>
</dbReference>
<accession>A0A839Z9X2</accession>
<proteinExistence type="predicted"/>
<dbReference type="Pfam" id="PF19263">
    <property type="entry name" value="DUF5906"/>
    <property type="match status" value="1"/>
</dbReference>
<comment type="caution">
    <text evidence="3">The sequence shown here is derived from an EMBL/GenBank/DDBJ whole genome shotgun (WGS) entry which is preliminary data.</text>
</comment>
<feature type="domain" description="NrS-1 polymerase-like helicase" evidence="2">
    <location>
        <begin position="234"/>
        <end position="342"/>
    </location>
</feature>
<name>A0A839Z9X2_9HYPH</name>
<evidence type="ECO:0000313" key="4">
    <source>
        <dbReference type="Proteomes" id="UP000533469"/>
    </source>
</evidence>
<evidence type="ECO:0000259" key="2">
    <source>
        <dbReference type="Pfam" id="PF19263"/>
    </source>
</evidence>